<dbReference type="AlphaFoldDB" id="A0A2G2Z3W2"/>
<dbReference type="STRING" id="4072.A0A2G2Z3W2"/>
<reference evidence="2 3" key="1">
    <citation type="journal article" date="2014" name="Nat. Genet.">
        <title>Genome sequence of the hot pepper provides insights into the evolution of pungency in Capsicum species.</title>
        <authorList>
            <person name="Kim S."/>
            <person name="Park M."/>
            <person name="Yeom S.I."/>
            <person name="Kim Y.M."/>
            <person name="Lee J.M."/>
            <person name="Lee H.A."/>
            <person name="Seo E."/>
            <person name="Choi J."/>
            <person name="Cheong K."/>
            <person name="Kim K.T."/>
            <person name="Jung K."/>
            <person name="Lee G.W."/>
            <person name="Oh S.K."/>
            <person name="Bae C."/>
            <person name="Kim S.B."/>
            <person name="Lee H.Y."/>
            <person name="Kim S.Y."/>
            <person name="Kim M.S."/>
            <person name="Kang B.C."/>
            <person name="Jo Y.D."/>
            <person name="Yang H.B."/>
            <person name="Jeong H.J."/>
            <person name="Kang W.H."/>
            <person name="Kwon J.K."/>
            <person name="Shin C."/>
            <person name="Lim J.Y."/>
            <person name="Park J.H."/>
            <person name="Huh J.H."/>
            <person name="Kim J.S."/>
            <person name="Kim B.D."/>
            <person name="Cohen O."/>
            <person name="Paran I."/>
            <person name="Suh M.C."/>
            <person name="Lee S.B."/>
            <person name="Kim Y.K."/>
            <person name="Shin Y."/>
            <person name="Noh S.J."/>
            <person name="Park J."/>
            <person name="Seo Y.S."/>
            <person name="Kwon S.Y."/>
            <person name="Kim H.A."/>
            <person name="Park J.M."/>
            <person name="Kim H.J."/>
            <person name="Choi S.B."/>
            <person name="Bosland P.W."/>
            <person name="Reeves G."/>
            <person name="Jo S.H."/>
            <person name="Lee B.W."/>
            <person name="Cho H.T."/>
            <person name="Choi H.S."/>
            <person name="Lee M.S."/>
            <person name="Yu Y."/>
            <person name="Do Choi Y."/>
            <person name="Park B.S."/>
            <person name="van Deynze A."/>
            <person name="Ashrafi H."/>
            <person name="Hill T."/>
            <person name="Kim W.T."/>
            <person name="Pai H.S."/>
            <person name="Ahn H.K."/>
            <person name="Yeam I."/>
            <person name="Giovannoni J.J."/>
            <person name="Rose J.K."/>
            <person name="Sorensen I."/>
            <person name="Lee S.J."/>
            <person name="Kim R.W."/>
            <person name="Choi I.Y."/>
            <person name="Choi B.S."/>
            <person name="Lim J.S."/>
            <person name="Lee Y.H."/>
            <person name="Choi D."/>
        </authorList>
    </citation>
    <scope>NUCLEOTIDE SEQUENCE [LARGE SCALE GENOMIC DNA]</scope>
    <source>
        <strain evidence="3">cv. CM334</strain>
    </source>
</reference>
<feature type="coiled-coil region" evidence="1">
    <location>
        <begin position="2"/>
        <end position="95"/>
    </location>
</feature>
<keyword evidence="3" id="KW-1185">Reference proteome</keyword>
<dbReference type="Gramene" id="PHT76555">
    <property type="protein sequence ID" value="PHT76555"/>
    <property type="gene ID" value="T459_20077"/>
</dbReference>
<proteinExistence type="predicted"/>
<evidence type="ECO:0000313" key="2">
    <source>
        <dbReference type="EMBL" id="PHT76555.1"/>
    </source>
</evidence>
<sequence>MNENANSEIKKLNAEIEQERTRYANAKEKLSFAMTKGKALVQQCDDLMQSLSEKASELERNQIKLQEKSNSLEDAEQTKDLLRRTENLAASLQEALIQKEMILQKCEEILSKAIRSEQFQSTDTVQKVKQGACPRTRKLKGALDEKSAEIEKLKSDFHLQESLCNDHRFQIDKLSVEMVRIPQLEDDLISMKNQRDQLEKFLEERNNMLQKFIESLDGIILPADLGFQDHIEKVKWISGYLEESQTVKMEVEKELGRVKDEASSLASQLLEVQKTIKSLEDALSAANNNIS</sequence>
<accession>A0A2G2Z3W2</accession>
<organism evidence="2 3">
    <name type="scientific">Capsicum annuum</name>
    <name type="common">Capsicum pepper</name>
    <dbReference type="NCBI Taxonomy" id="4072"/>
    <lineage>
        <taxon>Eukaryota</taxon>
        <taxon>Viridiplantae</taxon>
        <taxon>Streptophyta</taxon>
        <taxon>Embryophyta</taxon>
        <taxon>Tracheophyta</taxon>
        <taxon>Spermatophyta</taxon>
        <taxon>Magnoliopsida</taxon>
        <taxon>eudicotyledons</taxon>
        <taxon>Gunneridae</taxon>
        <taxon>Pentapetalae</taxon>
        <taxon>asterids</taxon>
        <taxon>lamiids</taxon>
        <taxon>Solanales</taxon>
        <taxon>Solanaceae</taxon>
        <taxon>Solanoideae</taxon>
        <taxon>Capsiceae</taxon>
        <taxon>Capsicum</taxon>
    </lineage>
</organism>
<dbReference type="PANTHER" id="PTHR43939">
    <property type="entry name" value="COILED-COIL DOMAIN-CONTAINING PROTEIN 158"/>
    <property type="match status" value="1"/>
</dbReference>
<dbReference type="PANTHER" id="PTHR43939:SF68">
    <property type="entry name" value="CENTROSOMAL PROTEIN OF 290 KDA-LIKE"/>
    <property type="match status" value="1"/>
</dbReference>
<comment type="caution">
    <text evidence="2">The sequence shown here is derived from an EMBL/GenBank/DDBJ whole genome shotgun (WGS) entry which is preliminary data.</text>
</comment>
<evidence type="ECO:0000256" key="1">
    <source>
        <dbReference type="SAM" id="Coils"/>
    </source>
</evidence>
<dbReference type="EMBL" id="AYRZ02000007">
    <property type="protein sequence ID" value="PHT76555.1"/>
    <property type="molecule type" value="Genomic_DNA"/>
</dbReference>
<dbReference type="Proteomes" id="UP000222542">
    <property type="component" value="Unassembled WGS sequence"/>
</dbReference>
<gene>
    <name evidence="2" type="ORF">T459_20077</name>
</gene>
<evidence type="ECO:0000313" key="3">
    <source>
        <dbReference type="Proteomes" id="UP000222542"/>
    </source>
</evidence>
<protein>
    <submittedName>
        <fullName evidence="2">Uncharacterized protein</fullName>
    </submittedName>
</protein>
<reference evidence="2 3" key="2">
    <citation type="journal article" date="2017" name="Genome Biol.">
        <title>New reference genome sequences of hot pepper reveal the massive evolution of plant disease-resistance genes by retroduplication.</title>
        <authorList>
            <person name="Kim S."/>
            <person name="Park J."/>
            <person name="Yeom S.I."/>
            <person name="Kim Y.M."/>
            <person name="Seo E."/>
            <person name="Kim K.T."/>
            <person name="Kim M.S."/>
            <person name="Lee J.M."/>
            <person name="Cheong K."/>
            <person name="Shin H.S."/>
            <person name="Kim S.B."/>
            <person name="Han K."/>
            <person name="Lee J."/>
            <person name="Park M."/>
            <person name="Lee H.A."/>
            <person name="Lee H.Y."/>
            <person name="Lee Y."/>
            <person name="Oh S."/>
            <person name="Lee J.H."/>
            <person name="Choi E."/>
            <person name="Choi E."/>
            <person name="Lee S.E."/>
            <person name="Jeon J."/>
            <person name="Kim H."/>
            <person name="Choi G."/>
            <person name="Song H."/>
            <person name="Lee J."/>
            <person name="Lee S.C."/>
            <person name="Kwon J.K."/>
            <person name="Lee H.Y."/>
            <person name="Koo N."/>
            <person name="Hong Y."/>
            <person name="Kim R.W."/>
            <person name="Kang W.H."/>
            <person name="Huh J.H."/>
            <person name="Kang B.C."/>
            <person name="Yang T.J."/>
            <person name="Lee Y.H."/>
            <person name="Bennetzen J.L."/>
            <person name="Choi D."/>
        </authorList>
    </citation>
    <scope>NUCLEOTIDE SEQUENCE [LARGE SCALE GENOMIC DNA]</scope>
    <source>
        <strain evidence="3">cv. CM334</strain>
    </source>
</reference>
<keyword evidence="1" id="KW-0175">Coiled coil</keyword>
<feature type="coiled-coil region" evidence="1">
    <location>
        <begin position="241"/>
        <end position="289"/>
    </location>
</feature>
<name>A0A2G2Z3W2_CAPAN</name>